<evidence type="ECO:0000313" key="2">
    <source>
        <dbReference type="Proteomes" id="UP000812270"/>
    </source>
</evidence>
<protein>
    <submittedName>
        <fullName evidence="1">Uncharacterized protein</fullName>
    </submittedName>
</protein>
<sequence>MKFSIALTIDGDQNGKASLINDFSESMKSFLKNRDYGGCIHEWLILLTIVQPPAGYEQLFKFHNPKYTENKSRKNRFTGEVYQIFKRFDYSIQLSGDLYSRFMNGTSNESRKILADEILKSLSNFDGLSKKIEIDEIENVKKDVRLFFEEQELV</sequence>
<reference evidence="1" key="1">
    <citation type="submission" date="2021-06" db="EMBL/GenBank/DDBJ databases">
        <authorList>
            <person name="Huq M.A."/>
        </authorList>
    </citation>
    <scope>NUCLEOTIDE SEQUENCE</scope>
    <source>
        <strain evidence="1">MAH-26</strain>
    </source>
</reference>
<accession>A0A9E2SEN2</accession>
<evidence type="ECO:0000313" key="1">
    <source>
        <dbReference type="EMBL" id="MBV4360354.1"/>
    </source>
</evidence>
<organism evidence="1 2">
    <name type="scientific">Pinibacter aurantiacus</name>
    <dbReference type="NCBI Taxonomy" id="2851599"/>
    <lineage>
        <taxon>Bacteria</taxon>
        <taxon>Pseudomonadati</taxon>
        <taxon>Bacteroidota</taxon>
        <taxon>Chitinophagia</taxon>
        <taxon>Chitinophagales</taxon>
        <taxon>Chitinophagaceae</taxon>
        <taxon>Pinibacter</taxon>
    </lineage>
</organism>
<dbReference type="RefSeq" id="WP_217794653.1">
    <property type="nucleotide sequence ID" value="NZ_JAHSPG010000018.1"/>
</dbReference>
<keyword evidence="2" id="KW-1185">Reference proteome</keyword>
<gene>
    <name evidence="1" type="ORF">KTO63_24535</name>
</gene>
<name>A0A9E2SEN2_9BACT</name>
<proteinExistence type="predicted"/>
<comment type="caution">
    <text evidence="1">The sequence shown here is derived from an EMBL/GenBank/DDBJ whole genome shotgun (WGS) entry which is preliminary data.</text>
</comment>
<dbReference type="AlphaFoldDB" id="A0A9E2SEN2"/>
<dbReference type="EMBL" id="JAHSPG010000018">
    <property type="protein sequence ID" value="MBV4360354.1"/>
    <property type="molecule type" value="Genomic_DNA"/>
</dbReference>
<dbReference type="Proteomes" id="UP000812270">
    <property type="component" value="Unassembled WGS sequence"/>
</dbReference>